<dbReference type="Pfam" id="PF11951">
    <property type="entry name" value="Fungal_trans_2"/>
    <property type="match status" value="1"/>
</dbReference>
<gene>
    <name evidence="4" type="ORF">PV07_07752</name>
</gene>
<name>A0A0D2CAJ5_9EURO</name>
<sequence>MSDIEGDIPDLSTQSASSEQAVTSNQATESNQTGQSQQFWQTTPNGEQPVDPMERTFPQHENFRPSGLDCGGVQTQSPLQTQYQNTRSMGEEIDASTSGGPQLPPFQAPDLFSNSPDAGTEISYGSLVDVATARWFGMLATDADFGTISTEGYNVPQAQIPASGQQADTANFWNTSTGRPPWALATGHTTWEVRQGSNQEASRQSVPDYSLWKSPNALTLQDNEQHLFEVFVARISHWIDLFDPLQHFCTLVPRLAMFNIGLLGAILALSIRYLSLNSSVAAENLYERHDALRYYHESLHYVQNAMQYSSYLTSLELLATALIISAYEMLDGSRRDWERHLQGVFGIQRSQVIHGDTGGLRAAVWWAWLQQDVWAAFRDKRKTFTFWRPVKTFGELNPWELAARAVFVMAKVVNYCAEIENSGEENNIQSRIDAADRLHSMLDDWERHLTIEFMPLPRQTNSGDVFKPRWIQPPMFGVAMQMYNAARILLVLHRPSGGGLNGFMRRQKQLDKYAEAICGIAVTLTDYGSSVASSQCLFIAGMCTSDERKRHEILRLIGLCRQRSGWPVKPMDDELKAIWDTSDAG</sequence>
<evidence type="ECO:0000256" key="3">
    <source>
        <dbReference type="SAM" id="MobiDB-lite"/>
    </source>
</evidence>
<keyword evidence="5" id="KW-1185">Reference proteome</keyword>
<dbReference type="RefSeq" id="XP_016248284.1">
    <property type="nucleotide sequence ID" value="XM_016394865.1"/>
</dbReference>
<dbReference type="InterPro" id="IPR021858">
    <property type="entry name" value="Fun_TF"/>
</dbReference>
<comment type="subcellular location">
    <subcellularLocation>
        <location evidence="1">Nucleus</location>
    </subcellularLocation>
</comment>
<evidence type="ECO:0000313" key="5">
    <source>
        <dbReference type="Proteomes" id="UP000054466"/>
    </source>
</evidence>
<evidence type="ECO:0000256" key="1">
    <source>
        <dbReference type="ARBA" id="ARBA00004123"/>
    </source>
</evidence>
<dbReference type="Proteomes" id="UP000054466">
    <property type="component" value="Unassembled WGS sequence"/>
</dbReference>
<dbReference type="GO" id="GO:0003700">
    <property type="term" value="F:DNA-binding transcription factor activity"/>
    <property type="evidence" value="ECO:0007669"/>
    <property type="project" value="TreeGrafter"/>
</dbReference>
<dbReference type="GeneID" id="27346946"/>
<evidence type="ECO:0000313" key="4">
    <source>
        <dbReference type="EMBL" id="KIW28068.1"/>
    </source>
</evidence>
<feature type="region of interest" description="Disordered" evidence="3">
    <location>
        <begin position="1"/>
        <end position="57"/>
    </location>
</feature>
<evidence type="ECO:0008006" key="6">
    <source>
        <dbReference type="Google" id="ProtNLM"/>
    </source>
</evidence>
<feature type="compositionally biased region" description="Polar residues" evidence="3">
    <location>
        <begin position="11"/>
        <end position="46"/>
    </location>
</feature>
<accession>A0A0D2CAJ5</accession>
<dbReference type="HOGENOM" id="CLU_008719_4_1_1"/>
<reference evidence="4 5" key="1">
    <citation type="submission" date="2015-01" db="EMBL/GenBank/DDBJ databases">
        <title>The Genome Sequence of Cladophialophora immunda CBS83496.</title>
        <authorList>
            <consortium name="The Broad Institute Genomics Platform"/>
            <person name="Cuomo C."/>
            <person name="de Hoog S."/>
            <person name="Gorbushina A."/>
            <person name="Stielow B."/>
            <person name="Teixiera M."/>
            <person name="Abouelleil A."/>
            <person name="Chapman S.B."/>
            <person name="Priest M."/>
            <person name="Young S.K."/>
            <person name="Wortman J."/>
            <person name="Nusbaum C."/>
            <person name="Birren B."/>
        </authorList>
    </citation>
    <scope>NUCLEOTIDE SEQUENCE [LARGE SCALE GENOMIC DNA]</scope>
    <source>
        <strain evidence="4 5">CBS 83496</strain>
    </source>
</reference>
<dbReference type="OrthoDB" id="5319341at2759"/>
<keyword evidence="2" id="KW-0539">Nucleus</keyword>
<proteinExistence type="predicted"/>
<dbReference type="GO" id="GO:0000976">
    <property type="term" value="F:transcription cis-regulatory region binding"/>
    <property type="evidence" value="ECO:0007669"/>
    <property type="project" value="TreeGrafter"/>
</dbReference>
<dbReference type="AlphaFoldDB" id="A0A0D2CAJ5"/>
<dbReference type="GO" id="GO:0045944">
    <property type="term" value="P:positive regulation of transcription by RNA polymerase II"/>
    <property type="evidence" value="ECO:0007669"/>
    <property type="project" value="TreeGrafter"/>
</dbReference>
<dbReference type="PANTHER" id="PTHR37534:SF3">
    <property type="entry name" value="ZN(II)2CYS6 TRANSCRIPTION FACTOR (EUROFUNG)"/>
    <property type="match status" value="1"/>
</dbReference>
<protein>
    <recommendedName>
        <fullName evidence="6">Transcription factor domain-containing protein</fullName>
    </recommendedName>
</protein>
<dbReference type="PANTHER" id="PTHR37534">
    <property type="entry name" value="TRANSCRIPTIONAL ACTIVATOR PROTEIN UGA3"/>
    <property type="match status" value="1"/>
</dbReference>
<dbReference type="CDD" id="cd12148">
    <property type="entry name" value="fungal_TF_MHR"/>
    <property type="match status" value="1"/>
</dbReference>
<dbReference type="EMBL" id="KN847043">
    <property type="protein sequence ID" value="KIW28068.1"/>
    <property type="molecule type" value="Genomic_DNA"/>
</dbReference>
<evidence type="ECO:0000256" key="2">
    <source>
        <dbReference type="ARBA" id="ARBA00023242"/>
    </source>
</evidence>
<dbReference type="STRING" id="569365.A0A0D2CAJ5"/>
<dbReference type="VEuPathDB" id="FungiDB:PV07_07752"/>
<dbReference type="GO" id="GO:0005634">
    <property type="term" value="C:nucleus"/>
    <property type="evidence" value="ECO:0007669"/>
    <property type="project" value="UniProtKB-SubCell"/>
</dbReference>
<organism evidence="4 5">
    <name type="scientific">Cladophialophora immunda</name>
    <dbReference type="NCBI Taxonomy" id="569365"/>
    <lineage>
        <taxon>Eukaryota</taxon>
        <taxon>Fungi</taxon>
        <taxon>Dikarya</taxon>
        <taxon>Ascomycota</taxon>
        <taxon>Pezizomycotina</taxon>
        <taxon>Eurotiomycetes</taxon>
        <taxon>Chaetothyriomycetidae</taxon>
        <taxon>Chaetothyriales</taxon>
        <taxon>Herpotrichiellaceae</taxon>
        <taxon>Cladophialophora</taxon>
    </lineage>
</organism>